<name>A0ABN8RT12_9CNID</name>
<feature type="non-terminal residue" evidence="2">
    <location>
        <position position="1"/>
    </location>
</feature>
<accession>A0ABN8RT12</accession>
<evidence type="ECO:0000256" key="1">
    <source>
        <dbReference type="SAM" id="Phobius"/>
    </source>
</evidence>
<proteinExistence type="predicted"/>
<evidence type="ECO:0000313" key="3">
    <source>
        <dbReference type="Proteomes" id="UP001159427"/>
    </source>
</evidence>
<keyword evidence="1" id="KW-0472">Membrane</keyword>
<reference evidence="2 3" key="1">
    <citation type="submission" date="2022-05" db="EMBL/GenBank/DDBJ databases">
        <authorList>
            <consortium name="Genoscope - CEA"/>
            <person name="William W."/>
        </authorList>
    </citation>
    <scope>NUCLEOTIDE SEQUENCE [LARGE SCALE GENOMIC DNA]</scope>
</reference>
<evidence type="ECO:0000313" key="2">
    <source>
        <dbReference type="EMBL" id="CAH3181445.1"/>
    </source>
</evidence>
<gene>
    <name evidence="2" type="ORF">PEVE_00013638</name>
</gene>
<dbReference type="Proteomes" id="UP001159427">
    <property type="component" value="Unassembled WGS sequence"/>
</dbReference>
<organism evidence="2 3">
    <name type="scientific">Porites evermanni</name>
    <dbReference type="NCBI Taxonomy" id="104178"/>
    <lineage>
        <taxon>Eukaryota</taxon>
        <taxon>Metazoa</taxon>
        <taxon>Cnidaria</taxon>
        <taxon>Anthozoa</taxon>
        <taxon>Hexacorallia</taxon>
        <taxon>Scleractinia</taxon>
        <taxon>Fungiina</taxon>
        <taxon>Poritidae</taxon>
        <taxon>Porites</taxon>
    </lineage>
</organism>
<keyword evidence="3" id="KW-1185">Reference proteome</keyword>
<protein>
    <submittedName>
        <fullName evidence="2">Uncharacterized protein</fullName>
    </submittedName>
</protein>
<keyword evidence="1" id="KW-0812">Transmembrane</keyword>
<dbReference type="EMBL" id="CALNXI010002008">
    <property type="protein sequence ID" value="CAH3181445.1"/>
    <property type="molecule type" value="Genomic_DNA"/>
</dbReference>
<sequence>IAFSINISIKTMVDSTHEELLPRPIQEEGQQKTAETCKMLAEFLQKNPDVVTNLLQTQGRGNAEGSKLHLITSALAAVACGSRSWIRFWFFFLWTAFSDVLKTMREIPKENRAQLDKMEKDLGEVKWKHEKVLHDTTKMQEKIQTAAKRNYRISRNADLEIEMGLINSTCVLGTCQDALMYLEADISDLQGGAKRTPTHILKQVVIIISLLIAAALPVGSHWTVCSMIVAVILFICKRNVQGYFTDKLLLTKCEDFRKNELREAEKLHKQLKRDVEFKVPMQKKTLAVLDIEVSLFHPHSE</sequence>
<feature type="transmembrane region" description="Helical" evidence="1">
    <location>
        <begin position="204"/>
        <end position="235"/>
    </location>
</feature>
<keyword evidence="1" id="KW-1133">Transmembrane helix</keyword>
<comment type="caution">
    <text evidence="2">The sequence shown here is derived from an EMBL/GenBank/DDBJ whole genome shotgun (WGS) entry which is preliminary data.</text>
</comment>